<dbReference type="PROSITE" id="PS50054">
    <property type="entry name" value="TYR_PHOSPHATASE_DUAL"/>
    <property type="match status" value="1"/>
</dbReference>
<dbReference type="GO" id="GO:0016791">
    <property type="term" value="F:phosphatase activity"/>
    <property type="evidence" value="ECO:0007669"/>
    <property type="project" value="InterPro"/>
</dbReference>
<dbReference type="PANTHER" id="PTHR31126:SF48">
    <property type="entry name" value="INOSITOL PHOSPHATASE SIW14"/>
    <property type="match status" value="1"/>
</dbReference>
<dbReference type="AlphaFoldDB" id="A0A0U5FT97"/>
<sequence>MSHPLTNIDLNGATQDTQTEKQVVKVSSPEAMQPSKEASKLPENFGEIVQGIYRSSFPLPSNLPALKALGLKTIITLVEEPYEQSHENFVKDGGITHHRIAFIANKNPSVRTPETVVNHIMEILLNKNNHPVLIHCNKGKHRTGCVSACFRKLQGWDLREIIDEYVHYSGKKQRQLDKVFIEEFDPSKLMQLTQASGAKLWRPEGSHFNIETDTDDDQSNKLHELPCNGIPVT</sequence>
<comment type="catalytic activity">
    <reaction evidence="9">
        <text>6-diphospho-1D-myo-inositol pentakisphosphate + H2O = 1D-myo-inositol hexakisphosphate + phosphate + H(+)</text>
        <dbReference type="Rhea" id="RHEA:79703"/>
        <dbReference type="ChEBI" id="CHEBI:15377"/>
        <dbReference type="ChEBI" id="CHEBI:15378"/>
        <dbReference type="ChEBI" id="CHEBI:43474"/>
        <dbReference type="ChEBI" id="CHEBI:58130"/>
        <dbReference type="ChEBI" id="CHEBI:230534"/>
        <dbReference type="EC" id="3.6.1.52"/>
    </reaction>
    <physiologicalReaction direction="left-to-right" evidence="9">
        <dbReference type="Rhea" id="RHEA:79704"/>
    </physiologicalReaction>
</comment>
<evidence type="ECO:0000256" key="5">
    <source>
        <dbReference type="ARBA" id="ARBA00044949"/>
    </source>
</evidence>
<dbReference type="EMBL" id="CDMC01000003">
    <property type="protein sequence ID" value="CEL02635.1"/>
    <property type="molecule type" value="Genomic_DNA"/>
</dbReference>
<organism evidence="12 13">
    <name type="scientific">Aspergillus calidoustus</name>
    <dbReference type="NCBI Taxonomy" id="454130"/>
    <lineage>
        <taxon>Eukaryota</taxon>
        <taxon>Fungi</taxon>
        <taxon>Dikarya</taxon>
        <taxon>Ascomycota</taxon>
        <taxon>Pezizomycotina</taxon>
        <taxon>Eurotiomycetes</taxon>
        <taxon>Eurotiomycetidae</taxon>
        <taxon>Eurotiales</taxon>
        <taxon>Aspergillaceae</taxon>
        <taxon>Aspergillus</taxon>
        <taxon>Aspergillus subgen. Nidulantes</taxon>
    </lineage>
</organism>
<feature type="compositionally biased region" description="Polar residues" evidence="10">
    <location>
        <begin position="1"/>
        <end position="17"/>
    </location>
</feature>
<evidence type="ECO:0000313" key="13">
    <source>
        <dbReference type="Proteomes" id="UP000054771"/>
    </source>
</evidence>
<comment type="similarity">
    <text evidence="5">Belongs to the protein-tyrosine phosphatase family. Atypical dual-specificity phosphatase Siw14-like subfamily.</text>
</comment>
<protein>
    <recommendedName>
        <fullName evidence="2">diphosphoinositol-polyphosphate diphosphatase</fullName>
        <ecNumber evidence="2">3.6.1.52</ecNumber>
    </recommendedName>
</protein>
<evidence type="ECO:0000256" key="7">
    <source>
        <dbReference type="ARBA" id="ARBA00047562"/>
    </source>
</evidence>
<dbReference type="PANTHER" id="PTHR31126">
    <property type="entry name" value="TYROSINE-PROTEIN PHOSPHATASE"/>
    <property type="match status" value="1"/>
</dbReference>
<evidence type="ECO:0000259" key="11">
    <source>
        <dbReference type="PROSITE" id="PS50054"/>
    </source>
</evidence>
<keyword evidence="4" id="KW-0378">Hydrolase</keyword>
<evidence type="ECO:0000256" key="8">
    <source>
        <dbReference type="ARBA" id="ARBA00047927"/>
    </source>
</evidence>
<dbReference type="STRING" id="454130.A0A0U5FT97"/>
<keyword evidence="13" id="KW-1185">Reference proteome</keyword>
<dbReference type="GO" id="GO:0052840">
    <property type="term" value="F:inositol diphosphate tetrakisphosphate diphosphatase activity"/>
    <property type="evidence" value="ECO:0007669"/>
    <property type="project" value="TreeGrafter"/>
</dbReference>
<comment type="catalytic activity">
    <reaction evidence="6">
        <text>5-diphospho-1D-myo-inositol 1,2,3,4,6-pentakisphosphate + H2O = 1D-myo-inositol hexakisphosphate + phosphate + H(+)</text>
        <dbReference type="Rhea" id="RHEA:22384"/>
        <dbReference type="ChEBI" id="CHEBI:15377"/>
        <dbReference type="ChEBI" id="CHEBI:15378"/>
        <dbReference type="ChEBI" id="CHEBI:43474"/>
        <dbReference type="ChEBI" id="CHEBI:58130"/>
        <dbReference type="ChEBI" id="CHEBI:58628"/>
        <dbReference type="EC" id="3.6.1.52"/>
    </reaction>
    <physiologicalReaction direction="left-to-right" evidence="6">
        <dbReference type="Rhea" id="RHEA:22385"/>
    </physiologicalReaction>
</comment>
<dbReference type="InterPro" id="IPR029021">
    <property type="entry name" value="Prot-tyrosine_phosphatase-like"/>
</dbReference>
<evidence type="ECO:0000313" key="12">
    <source>
        <dbReference type="EMBL" id="CEL02635.1"/>
    </source>
</evidence>
<dbReference type="InterPro" id="IPR016130">
    <property type="entry name" value="Tyr_Pase_AS"/>
</dbReference>
<dbReference type="OMA" id="EYPEQNM"/>
<dbReference type="Gene3D" id="3.90.190.10">
    <property type="entry name" value="Protein tyrosine phosphatase superfamily"/>
    <property type="match status" value="1"/>
</dbReference>
<dbReference type="InterPro" id="IPR020422">
    <property type="entry name" value="TYR_PHOSPHATASE_DUAL_dom"/>
</dbReference>
<comment type="subcellular location">
    <subcellularLocation>
        <location evidence="1">Cytoplasm</location>
    </subcellularLocation>
</comment>
<dbReference type="InterPro" id="IPR004861">
    <property type="entry name" value="Siw14-like"/>
</dbReference>
<dbReference type="GO" id="GO:0005737">
    <property type="term" value="C:cytoplasm"/>
    <property type="evidence" value="ECO:0007669"/>
    <property type="project" value="UniProtKB-SubCell"/>
</dbReference>
<evidence type="ECO:0000256" key="3">
    <source>
        <dbReference type="ARBA" id="ARBA00022490"/>
    </source>
</evidence>
<comment type="catalytic activity">
    <reaction evidence="7">
        <text>3,5-bis(diphospho)-1D-myo-inositol 1,2,4,6-tetrakisphosphate + H2O = 3-diphospho-1D-myo-inositol 1,2,4,5,6-pentakisphosphate + phosphate + 2 H(+)</text>
        <dbReference type="Rhea" id="RHEA:56312"/>
        <dbReference type="ChEBI" id="CHEBI:15377"/>
        <dbReference type="ChEBI" id="CHEBI:15378"/>
        <dbReference type="ChEBI" id="CHEBI:43474"/>
        <dbReference type="ChEBI" id="CHEBI:140372"/>
        <dbReference type="ChEBI" id="CHEBI:140374"/>
        <dbReference type="EC" id="3.6.1.52"/>
    </reaction>
    <physiologicalReaction direction="left-to-right" evidence="7">
        <dbReference type="Rhea" id="RHEA:56313"/>
    </physiologicalReaction>
</comment>
<dbReference type="SUPFAM" id="SSF52799">
    <property type="entry name" value="(Phosphotyrosine protein) phosphatases II"/>
    <property type="match status" value="1"/>
</dbReference>
<feature type="domain" description="Tyrosine-protein phosphatase" evidence="11">
    <location>
        <begin position="44"/>
        <end position="193"/>
    </location>
</feature>
<evidence type="ECO:0000256" key="4">
    <source>
        <dbReference type="ARBA" id="ARBA00022801"/>
    </source>
</evidence>
<dbReference type="FunFam" id="3.90.190.10:FF:000035">
    <property type="entry name" value="Tyrosine phosphatase, putative"/>
    <property type="match status" value="1"/>
</dbReference>
<name>A0A0U5FT97_ASPCI</name>
<gene>
    <name evidence="12" type="ORF">ASPCAL03801</name>
</gene>
<feature type="region of interest" description="Disordered" evidence="10">
    <location>
        <begin position="1"/>
        <end position="40"/>
    </location>
</feature>
<evidence type="ECO:0000256" key="10">
    <source>
        <dbReference type="SAM" id="MobiDB-lite"/>
    </source>
</evidence>
<dbReference type="Proteomes" id="UP000054771">
    <property type="component" value="Unassembled WGS sequence"/>
</dbReference>
<comment type="catalytic activity">
    <reaction evidence="8">
        <text>1,5-bis(diphospho)-1D-myo-inositol 2,3,4,6-tetrakisphosphate + H2O = 1-diphospho-1D-myo-inositol 2,3,4,5,6-pentakisphosphate + phosphate + 2 H(+)</text>
        <dbReference type="Rhea" id="RHEA:79699"/>
        <dbReference type="ChEBI" id="CHEBI:15377"/>
        <dbReference type="ChEBI" id="CHEBI:15378"/>
        <dbReference type="ChEBI" id="CHEBI:43474"/>
        <dbReference type="ChEBI" id="CHEBI:74946"/>
        <dbReference type="ChEBI" id="CHEBI:77983"/>
        <dbReference type="EC" id="3.6.1.52"/>
    </reaction>
    <physiologicalReaction direction="left-to-right" evidence="8">
        <dbReference type="Rhea" id="RHEA:79700"/>
    </physiologicalReaction>
</comment>
<keyword evidence="3" id="KW-0963">Cytoplasm</keyword>
<dbReference type="PRINTS" id="PR01911">
    <property type="entry name" value="PFDSPHPHTASE"/>
</dbReference>
<reference evidence="13" key="1">
    <citation type="journal article" date="2016" name="Genome Announc.">
        <title>Draft genome sequences of fungus Aspergillus calidoustus.</title>
        <authorList>
            <person name="Horn F."/>
            <person name="Linde J."/>
            <person name="Mattern D.J."/>
            <person name="Walther G."/>
            <person name="Guthke R."/>
            <person name="Scherlach K."/>
            <person name="Martin K."/>
            <person name="Brakhage A.A."/>
            <person name="Petzke L."/>
            <person name="Valiante V."/>
        </authorList>
    </citation>
    <scope>NUCLEOTIDE SEQUENCE [LARGE SCALE GENOMIC DNA]</scope>
    <source>
        <strain evidence="13">SF006504</strain>
    </source>
</reference>
<evidence type="ECO:0000256" key="2">
    <source>
        <dbReference type="ARBA" id="ARBA00012527"/>
    </source>
</evidence>
<evidence type="ECO:0000256" key="6">
    <source>
        <dbReference type="ARBA" id="ARBA00047342"/>
    </source>
</evidence>
<dbReference type="PROSITE" id="PS00383">
    <property type="entry name" value="TYR_PHOSPHATASE_1"/>
    <property type="match status" value="1"/>
</dbReference>
<dbReference type="Pfam" id="PF03162">
    <property type="entry name" value="Y_phosphatase2"/>
    <property type="match status" value="1"/>
</dbReference>
<dbReference type="OrthoDB" id="6375174at2759"/>
<dbReference type="InterPro" id="IPR020428">
    <property type="entry name" value="PFA-DSPs"/>
</dbReference>
<proteinExistence type="inferred from homology"/>
<evidence type="ECO:0000256" key="9">
    <source>
        <dbReference type="ARBA" id="ARBA00048424"/>
    </source>
</evidence>
<dbReference type="EC" id="3.6.1.52" evidence="2"/>
<evidence type="ECO:0000256" key="1">
    <source>
        <dbReference type="ARBA" id="ARBA00004496"/>
    </source>
</evidence>
<accession>A0A0U5FT97</accession>